<dbReference type="OrthoDB" id="6501204at2759"/>
<dbReference type="Gene3D" id="2.70.170.10">
    <property type="entry name" value="Neurotransmitter-gated ion-channel ligand-binding domain"/>
    <property type="match status" value="1"/>
</dbReference>
<dbReference type="VEuPathDB" id="VectorBase:HLOH_064148"/>
<dbReference type="InterPro" id="IPR006202">
    <property type="entry name" value="Neur_chan_lig-bd"/>
</dbReference>
<dbReference type="Proteomes" id="UP000821853">
    <property type="component" value="Chromosome 3"/>
</dbReference>
<dbReference type="GO" id="GO:0005230">
    <property type="term" value="F:extracellular ligand-gated monoatomic ion channel activity"/>
    <property type="evidence" value="ECO:0007669"/>
    <property type="project" value="InterPro"/>
</dbReference>
<name>A0A9J6G659_HAELO</name>
<dbReference type="SUPFAM" id="SSF63712">
    <property type="entry name" value="Nicotinic receptor ligand binding domain-like"/>
    <property type="match status" value="1"/>
</dbReference>
<protein>
    <recommendedName>
        <fullName evidence="2">Neurotransmitter-gated ion-channel ligand-binding domain-containing protein</fullName>
    </recommendedName>
</protein>
<dbReference type="AlphaFoldDB" id="A0A9J6G659"/>
<organism evidence="3 4">
    <name type="scientific">Haemaphysalis longicornis</name>
    <name type="common">Bush tick</name>
    <dbReference type="NCBI Taxonomy" id="44386"/>
    <lineage>
        <taxon>Eukaryota</taxon>
        <taxon>Metazoa</taxon>
        <taxon>Ecdysozoa</taxon>
        <taxon>Arthropoda</taxon>
        <taxon>Chelicerata</taxon>
        <taxon>Arachnida</taxon>
        <taxon>Acari</taxon>
        <taxon>Parasitiformes</taxon>
        <taxon>Ixodida</taxon>
        <taxon>Ixodoidea</taxon>
        <taxon>Ixodidae</taxon>
        <taxon>Haemaphysalinae</taxon>
        <taxon>Haemaphysalis</taxon>
    </lineage>
</organism>
<dbReference type="Pfam" id="PF02931">
    <property type="entry name" value="Neur_chan_LBD"/>
    <property type="match status" value="1"/>
</dbReference>
<keyword evidence="4" id="KW-1185">Reference proteome</keyword>
<evidence type="ECO:0000256" key="1">
    <source>
        <dbReference type="SAM" id="MobiDB-lite"/>
    </source>
</evidence>
<feature type="region of interest" description="Disordered" evidence="1">
    <location>
        <begin position="22"/>
        <end position="41"/>
    </location>
</feature>
<evidence type="ECO:0000259" key="2">
    <source>
        <dbReference type="Pfam" id="PF02931"/>
    </source>
</evidence>
<proteinExistence type="predicted"/>
<evidence type="ECO:0000313" key="3">
    <source>
        <dbReference type="EMBL" id="KAH9370193.1"/>
    </source>
</evidence>
<feature type="domain" description="Neurotransmitter-gated ion-channel ligand-binding" evidence="2">
    <location>
        <begin position="43"/>
        <end position="85"/>
    </location>
</feature>
<sequence>MFFSVFPARAVAEADAEALSRLGASENDSSSTSPAGAAVPSQEKRLVDWLMRDYDADVRPVKNSSEPVIIRLGITLTQIFDLVSAQIDTEQVAMSYVPAAAQ</sequence>
<dbReference type="InterPro" id="IPR036734">
    <property type="entry name" value="Neur_chan_lig-bd_sf"/>
</dbReference>
<reference evidence="3 4" key="1">
    <citation type="journal article" date="2020" name="Cell">
        <title>Large-Scale Comparative Analyses of Tick Genomes Elucidate Their Genetic Diversity and Vector Capacities.</title>
        <authorList>
            <consortium name="Tick Genome and Microbiome Consortium (TIGMIC)"/>
            <person name="Jia N."/>
            <person name="Wang J."/>
            <person name="Shi W."/>
            <person name="Du L."/>
            <person name="Sun Y."/>
            <person name="Zhan W."/>
            <person name="Jiang J.F."/>
            <person name="Wang Q."/>
            <person name="Zhang B."/>
            <person name="Ji P."/>
            <person name="Bell-Sakyi L."/>
            <person name="Cui X.M."/>
            <person name="Yuan T.T."/>
            <person name="Jiang B.G."/>
            <person name="Yang W.F."/>
            <person name="Lam T.T."/>
            <person name="Chang Q.C."/>
            <person name="Ding S.J."/>
            <person name="Wang X.J."/>
            <person name="Zhu J.G."/>
            <person name="Ruan X.D."/>
            <person name="Zhao L."/>
            <person name="Wei J.T."/>
            <person name="Ye R.Z."/>
            <person name="Que T.C."/>
            <person name="Du C.H."/>
            <person name="Zhou Y.H."/>
            <person name="Cheng J.X."/>
            <person name="Dai P.F."/>
            <person name="Guo W.B."/>
            <person name="Han X.H."/>
            <person name="Huang E.J."/>
            <person name="Li L.F."/>
            <person name="Wei W."/>
            <person name="Gao Y.C."/>
            <person name="Liu J.Z."/>
            <person name="Shao H.Z."/>
            <person name="Wang X."/>
            <person name="Wang C.C."/>
            <person name="Yang T.C."/>
            <person name="Huo Q.B."/>
            <person name="Li W."/>
            <person name="Chen H.Y."/>
            <person name="Chen S.E."/>
            <person name="Zhou L.G."/>
            <person name="Ni X.B."/>
            <person name="Tian J.H."/>
            <person name="Sheng Y."/>
            <person name="Liu T."/>
            <person name="Pan Y.S."/>
            <person name="Xia L.Y."/>
            <person name="Li J."/>
            <person name="Zhao F."/>
            <person name="Cao W.C."/>
        </authorList>
    </citation>
    <scope>NUCLEOTIDE SEQUENCE [LARGE SCALE GENOMIC DNA]</scope>
    <source>
        <strain evidence="3">HaeL-2018</strain>
    </source>
</reference>
<gene>
    <name evidence="3" type="ORF">HPB48_019372</name>
</gene>
<dbReference type="GO" id="GO:0016020">
    <property type="term" value="C:membrane"/>
    <property type="evidence" value="ECO:0007669"/>
    <property type="project" value="InterPro"/>
</dbReference>
<evidence type="ECO:0000313" key="4">
    <source>
        <dbReference type="Proteomes" id="UP000821853"/>
    </source>
</evidence>
<accession>A0A9J6G659</accession>
<dbReference type="EMBL" id="JABSTR010000005">
    <property type="protein sequence ID" value="KAH9370193.1"/>
    <property type="molecule type" value="Genomic_DNA"/>
</dbReference>
<comment type="caution">
    <text evidence="3">The sequence shown here is derived from an EMBL/GenBank/DDBJ whole genome shotgun (WGS) entry which is preliminary data.</text>
</comment>